<dbReference type="PANTHER" id="PTHR42939">
    <property type="entry name" value="ABC TRANSPORTER ATP-BINDING PROTEIN ALBC-RELATED"/>
    <property type="match status" value="1"/>
</dbReference>
<evidence type="ECO:0000256" key="3">
    <source>
        <dbReference type="ARBA" id="ARBA00022840"/>
    </source>
</evidence>
<keyword evidence="1" id="KW-0813">Transport</keyword>
<dbReference type="CDD" id="cd03230">
    <property type="entry name" value="ABC_DR_subfamily_A"/>
    <property type="match status" value="1"/>
</dbReference>
<evidence type="ECO:0000259" key="4">
    <source>
        <dbReference type="PROSITE" id="PS50893"/>
    </source>
</evidence>
<protein>
    <submittedName>
        <fullName evidence="5">ABC-2 type transport system ATP-binding protein</fullName>
    </submittedName>
</protein>
<keyword evidence="3 5" id="KW-0067">ATP-binding</keyword>
<dbReference type="InterPro" id="IPR003593">
    <property type="entry name" value="AAA+_ATPase"/>
</dbReference>
<feature type="domain" description="ABC transporter" evidence="4">
    <location>
        <begin position="2"/>
        <end position="225"/>
    </location>
</feature>
<reference evidence="5 6" key="1">
    <citation type="submission" date="2016-10" db="EMBL/GenBank/DDBJ databases">
        <authorList>
            <person name="de Groot N.N."/>
        </authorList>
    </citation>
    <scope>NUCLEOTIDE SEQUENCE [LARGE SCALE GENOMIC DNA]</scope>
    <source>
        <strain evidence="5 6">DSM 21633</strain>
    </source>
</reference>
<dbReference type="RefSeq" id="WP_369678847.1">
    <property type="nucleotide sequence ID" value="NZ_FOES01000007.1"/>
</dbReference>
<dbReference type="InterPro" id="IPR003439">
    <property type="entry name" value="ABC_transporter-like_ATP-bd"/>
</dbReference>
<dbReference type="STRING" id="571933.SAMN05216362_10758"/>
<dbReference type="GO" id="GO:0016887">
    <property type="term" value="F:ATP hydrolysis activity"/>
    <property type="evidence" value="ECO:0007669"/>
    <property type="project" value="InterPro"/>
</dbReference>
<gene>
    <name evidence="5" type="ORF">SAMN05216362_10758</name>
</gene>
<evidence type="ECO:0000256" key="1">
    <source>
        <dbReference type="ARBA" id="ARBA00022448"/>
    </source>
</evidence>
<dbReference type="InterPro" id="IPR017871">
    <property type="entry name" value="ABC_transporter-like_CS"/>
</dbReference>
<dbReference type="GO" id="GO:0005524">
    <property type="term" value="F:ATP binding"/>
    <property type="evidence" value="ECO:0007669"/>
    <property type="project" value="UniProtKB-KW"/>
</dbReference>
<sequence length="235" mass="26680">MVIDININQAGYGKDEPIIQNINFSIKEGELVGLLGPNGAGKSTTIKSILETIDYMDGSVQFWDDSMRYAYIPEQPVYYDELTLWEHIQFTASMCEMSEEKMKDRVQPLLEIFRLNKVIHELPVTFSKGMQQKLMIILAFLIKPNLYIIDEPFIGLDPKAMKDFLRLLEHERANGAGVLMSTHMLDTAERICDHFILMSEGEVIAQGTLENILKAAGSNNVVSLLDSFEILMERT</sequence>
<accession>A0A1H9DPB3</accession>
<evidence type="ECO:0000313" key="5">
    <source>
        <dbReference type="EMBL" id="SEQ14583.1"/>
    </source>
</evidence>
<keyword evidence="6" id="KW-1185">Reference proteome</keyword>
<dbReference type="AlphaFoldDB" id="A0A1H9DPB3"/>
<organism evidence="5 6">
    <name type="scientific">Piscibacillus halophilus</name>
    <dbReference type="NCBI Taxonomy" id="571933"/>
    <lineage>
        <taxon>Bacteria</taxon>
        <taxon>Bacillati</taxon>
        <taxon>Bacillota</taxon>
        <taxon>Bacilli</taxon>
        <taxon>Bacillales</taxon>
        <taxon>Bacillaceae</taxon>
        <taxon>Piscibacillus</taxon>
    </lineage>
</organism>
<dbReference type="EMBL" id="FOES01000007">
    <property type="protein sequence ID" value="SEQ14583.1"/>
    <property type="molecule type" value="Genomic_DNA"/>
</dbReference>
<dbReference type="SMART" id="SM00382">
    <property type="entry name" value="AAA"/>
    <property type="match status" value="1"/>
</dbReference>
<dbReference type="Proteomes" id="UP000199427">
    <property type="component" value="Unassembled WGS sequence"/>
</dbReference>
<evidence type="ECO:0000256" key="2">
    <source>
        <dbReference type="ARBA" id="ARBA00022741"/>
    </source>
</evidence>
<dbReference type="InterPro" id="IPR051782">
    <property type="entry name" value="ABC_Transporter_VariousFunc"/>
</dbReference>
<dbReference type="PROSITE" id="PS00211">
    <property type="entry name" value="ABC_TRANSPORTER_1"/>
    <property type="match status" value="1"/>
</dbReference>
<dbReference type="PROSITE" id="PS50893">
    <property type="entry name" value="ABC_TRANSPORTER_2"/>
    <property type="match status" value="1"/>
</dbReference>
<name>A0A1H9DPB3_9BACI</name>
<dbReference type="InterPro" id="IPR027417">
    <property type="entry name" value="P-loop_NTPase"/>
</dbReference>
<dbReference type="Pfam" id="PF00005">
    <property type="entry name" value="ABC_tran"/>
    <property type="match status" value="1"/>
</dbReference>
<evidence type="ECO:0000313" key="6">
    <source>
        <dbReference type="Proteomes" id="UP000199427"/>
    </source>
</evidence>
<keyword evidence="2" id="KW-0547">Nucleotide-binding</keyword>
<dbReference type="SUPFAM" id="SSF52540">
    <property type="entry name" value="P-loop containing nucleoside triphosphate hydrolases"/>
    <property type="match status" value="1"/>
</dbReference>
<proteinExistence type="predicted"/>
<dbReference type="PANTHER" id="PTHR42939:SF2">
    <property type="entry name" value="ABC-TYPE TRANSPORTER ATP-BINDING PROTEIN ECSA"/>
    <property type="match status" value="1"/>
</dbReference>
<dbReference type="Gene3D" id="3.40.50.300">
    <property type="entry name" value="P-loop containing nucleotide triphosphate hydrolases"/>
    <property type="match status" value="1"/>
</dbReference>